<dbReference type="AlphaFoldDB" id="A0A9X2LFE4"/>
<feature type="coiled-coil region" evidence="1">
    <location>
        <begin position="75"/>
        <end position="102"/>
    </location>
</feature>
<protein>
    <submittedName>
        <fullName evidence="3">DivIVA domain-containing protein</fullName>
    </submittedName>
</protein>
<organism evidence="3 4">
    <name type="scientific">Streptomyces telluris</name>
    <dbReference type="NCBI Taxonomy" id="2720021"/>
    <lineage>
        <taxon>Bacteria</taxon>
        <taxon>Bacillati</taxon>
        <taxon>Actinomycetota</taxon>
        <taxon>Actinomycetes</taxon>
        <taxon>Kitasatosporales</taxon>
        <taxon>Streptomycetaceae</taxon>
        <taxon>Streptomyces</taxon>
    </lineage>
</organism>
<evidence type="ECO:0000313" key="3">
    <source>
        <dbReference type="EMBL" id="MCQ8770271.1"/>
    </source>
</evidence>
<feature type="region of interest" description="Disordered" evidence="2">
    <location>
        <begin position="103"/>
        <end position="125"/>
    </location>
</feature>
<sequence>MVVFWFLLIALVVVVAAVALFVAGGGSGAALPEAAADRTVWPLPADRPMARADVETLRLPVALRGYRMAETDEALDRLGAELAERDARISELEAALAGAQAAAMAGGAKAGHEEKERREDEGEKE</sequence>
<name>A0A9X2LFE4_9ACTN</name>
<evidence type="ECO:0000256" key="2">
    <source>
        <dbReference type="SAM" id="MobiDB-lite"/>
    </source>
</evidence>
<accession>A0A9X2LFE4</accession>
<feature type="compositionally biased region" description="Basic and acidic residues" evidence="2">
    <location>
        <begin position="110"/>
        <end position="125"/>
    </location>
</feature>
<keyword evidence="1" id="KW-0175">Coiled coil</keyword>
<keyword evidence="4" id="KW-1185">Reference proteome</keyword>
<dbReference type="EMBL" id="JANIID010000007">
    <property type="protein sequence ID" value="MCQ8770271.1"/>
    <property type="molecule type" value="Genomic_DNA"/>
</dbReference>
<evidence type="ECO:0000313" key="4">
    <source>
        <dbReference type="Proteomes" id="UP001142374"/>
    </source>
</evidence>
<comment type="caution">
    <text evidence="3">The sequence shown here is derived from an EMBL/GenBank/DDBJ whole genome shotgun (WGS) entry which is preliminary data.</text>
</comment>
<evidence type="ECO:0000256" key="1">
    <source>
        <dbReference type="SAM" id="Coils"/>
    </source>
</evidence>
<gene>
    <name evidence="3" type="ORF">NQU55_10825</name>
</gene>
<proteinExistence type="predicted"/>
<dbReference type="RefSeq" id="WP_240976071.1">
    <property type="nucleotide sequence ID" value="NZ_JAATER010000003.1"/>
</dbReference>
<dbReference type="Proteomes" id="UP001142374">
    <property type="component" value="Unassembled WGS sequence"/>
</dbReference>
<reference evidence="3" key="1">
    <citation type="submission" date="2022-06" db="EMBL/GenBank/DDBJ databases">
        <title>WGS of actinobacteria.</title>
        <authorList>
            <person name="Thawai C."/>
        </authorList>
    </citation>
    <scope>NUCLEOTIDE SEQUENCE</scope>
    <source>
        <strain evidence="3">AA8</strain>
    </source>
</reference>